<comment type="caution">
    <text evidence="1">The sequence shown here is derived from an EMBL/GenBank/DDBJ whole genome shotgun (WGS) entry which is preliminary data.</text>
</comment>
<accession>A0A1V2WC41</accession>
<dbReference type="AlphaFoldDB" id="A0A1V2WC41"/>
<dbReference type="RefSeq" id="WP_077233634.1">
    <property type="nucleotide sequence ID" value="NZ_MUTB01000086.1"/>
</dbReference>
<organism evidence="1 2">
    <name type="scientific">Burkholderia cenocepacia</name>
    <dbReference type="NCBI Taxonomy" id="95486"/>
    <lineage>
        <taxon>Bacteria</taxon>
        <taxon>Pseudomonadati</taxon>
        <taxon>Pseudomonadota</taxon>
        <taxon>Betaproteobacteria</taxon>
        <taxon>Burkholderiales</taxon>
        <taxon>Burkholderiaceae</taxon>
        <taxon>Burkholderia</taxon>
        <taxon>Burkholderia cepacia complex</taxon>
    </lineage>
</organism>
<dbReference type="EMBL" id="MUTJ01000003">
    <property type="protein sequence ID" value="ONU93568.1"/>
    <property type="molecule type" value="Genomic_DNA"/>
</dbReference>
<name>A0A1V2WC41_9BURK</name>
<protein>
    <submittedName>
        <fullName evidence="1">Uncharacterized protein</fullName>
    </submittedName>
</protein>
<reference evidence="1 2" key="1">
    <citation type="submission" date="2016-08" db="EMBL/GenBank/DDBJ databases">
        <authorList>
            <person name="Seilhamer J.J."/>
        </authorList>
    </citation>
    <scope>NUCLEOTIDE SEQUENCE [LARGE SCALE GENOMIC DNA]</scope>
    <source>
        <strain evidence="1 2">VC14762</strain>
    </source>
</reference>
<dbReference type="Proteomes" id="UP000188543">
    <property type="component" value="Unassembled WGS sequence"/>
</dbReference>
<proteinExistence type="predicted"/>
<sequence>MMNRNDFLKRLADITTDQLAAYLTLMGWRKDSDLGTLASVWHRPEPDAVDAEVYAIHERRPSE</sequence>
<gene>
    <name evidence="1" type="ORF">A8E72_00275</name>
</gene>
<evidence type="ECO:0000313" key="2">
    <source>
        <dbReference type="Proteomes" id="UP000188543"/>
    </source>
</evidence>
<evidence type="ECO:0000313" key="1">
    <source>
        <dbReference type="EMBL" id="ONU93568.1"/>
    </source>
</evidence>